<keyword evidence="2" id="KW-0472">Membrane</keyword>
<feature type="transmembrane region" description="Helical" evidence="2">
    <location>
        <begin position="67"/>
        <end position="89"/>
    </location>
</feature>
<evidence type="ECO:0000313" key="3">
    <source>
        <dbReference type="EMBL" id="MDT8840322.1"/>
    </source>
</evidence>
<keyword evidence="2" id="KW-1133">Transmembrane helix</keyword>
<name>A0AAP5QDN2_9BURK</name>
<accession>A0AAP5QDN2</accession>
<feature type="compositionally biased region" description="Low complexity" evidence="1">
    <location>
        <begin position="217"/>
        <end position="240"/>
    </location>
</feature>
<dbReference type="Proteomes" id="UP001246473">
    <property type="component" value="Unassembled WGS sequence"/>
</dbReference>
<sequence length="246" mass="24820">MSESSQLPDTQQTPPGTDRPVDAGAPELHQTPPRSQPVSTEGGADISATAVPPKASNPTNAGGTWGMLRLVIVVVLACTGLLFGARALIANLPSVSSLAAPFRHAGAAGGASCYRTIDMSRLTALVVSDLLARTSGKNQSEAQALYHDQLRKMDTAVSAVADSCLLIRREAVVASPADVDVTAQIAGQLGLDWSRGQKMPAPDALPGTPAAAPASHPGATESPGAPAAPSAHGPASESAGNPSLDD</sequence>
<evidence type="ECO:0000313" key="4">
    <source>
        <dbReference type="Proteomes" id="UP001246473"/>
    </source>
</evidence>
<comment type="caution">
    <text evidence="3">The sequence shown here is derived from an EMBL/GenBank/DDBJ whole genome shotgun (WGS) entry which is preliminary data.</text>
</comment>
<dbReference type="AlphaFoldDB" id="A0AAP5QDN2"/>
<organism evidence="3 4">
    <name type="scientific">Paraburkholderia fungorum</name>
    <dbReference type="NCBI Taxonomy" id="134537"/>
    <lineage>
        <taxon>Bacteria</taxon>
        <taxon>Pseudomonadati</taxon>
        <taxon>Pseudomonadota</taxon>
        <taxon>Betaproteobacteria</taxon>
        <taxon>Burkholderiales</taxon>
        <taxon>Burkholderiaceae</taxon>
        <taxon>Paraburkholderia</taxon>
    </lineage>
</organism>
<gene>
    <name evidence="3" type="ORF">ParKJ_23125</name>
</gene>
<feature type="region of interest" description="Disordered" evidence="1">
    <location>
        <begin position="193"/>
        <end position="246"/>
    </location>
</feature>
<dbReference type="EMBL" id="JANSLM010000008">
    <property type="protein sequence ID" value="MDT8840322.1"/>
    <property type="molecule type" value="Genomic_DNA"/>
</dbReference>
<proteinExistence type="predicted"/>
<reference evidence="3" key="1">
    <citation type="submission" date="2022-08" db="EMBL/GenBank/DDBJ databases">
        <authorList>
            <person name="Kim S.-J."/>
        </authorList>
    </citation>
    <scope>NUCLEOTIDE SEQUENCE</scope>
    <source>
        <strain evidence="3">KJ</strain>
    </source>
</reference>
<evidence type="ECO:0000256" key="2">
    <source>
        <dbReference type="SAM" id="Phobius"/>
    </source>
</evidence>
<protein>
    <submittedName>
        <fullName evidence="3">Uncharacterized protein</fullName>
    </submittedName>
</protein>
<feature type="region of interest" description="Disordered" evidence="1">
    <location>
        <begin position="1"/>
        <end position="60"/>
    </location>
</feature>
<evidence type="ECO:0000256" key="1">
    <source>
        <dbReference type="SAM" id="MobiDB-lite"/>
    </source>
</evidence>
<keyword evidence="2" id="KW-0812">Transmembrane</keyword>
<feature type="compositionally biased region" description="Polar residues" evidence="1">
    <location>
        <begin position="1"/>
        <end position="15"/>
    </location>
</feature>
<dbReference type="RefSeq" id="WP_315697186.1">
    <property type="nucleotide sequence ID" value="NZ_JANSLM010000008.1"/>
</dbReference>